<dbReference type="EMBL" id="CP016907">
    <property type="protein sequence ID" value="AOC94439.1"/>
    <property type="molecule type" value="Genomic_DNA"/>
</dbReference>
<dbReference type="AlphaFoldDB" id="A0AAC9CYJ7"/>
<sequence length="127" mass="14893">MFLSFIPLQSMKKKQLILSLSFAVTILFSILFQSIHSYEHIVKQLSEKQCHHNYNDPSGEITHQHHDYDICFVCHFAFESFILPQNFSFEFHAFDKETPYFFPFSEKIFSISNTSYFLRGPPAAIVS</sequence>
<name>A0AAC9CYJ7_9FLAO</name>
<organism evidence="1 2">
    <name type="scientific">Flavobacterium anhuiense</name>
    <dbReference type="NCBI Taxonomy" id="459526"/>
    <lineage>
        <taxon>Bacteria</taxon>
        <taxon>Pseudomonadati</taxon>
        <taxon>Bacteroidota</taxon>
        <taxon>Flavobacteriia</taxon>
        <taxon>Flavobacteriales</taxon>
        <taxon>Flavobacteriaceae</taxon>
        <taxon>Flavobacterium</taxon>
    </lineage>
</organism>
<dbReference type="KEGG" id="fjg:BB050_01308"/>
<gene>
    <name evidence="1" type="ORF">BB050_01308</name>
</gene>
<evidence type="ECO:0000313" key="1">
    <source>
        <dbReference type="EMBL" id="AOC94439.1"/>
    </source>
</evidence>
<accession>A0AAC9CYJ7</accession>
<reference evidence="1 2" key="1">
    <citation type="submission" date="2016-08" db="EMBL/GenBank/DDBJ databases">
        <title>Complete genome sequence of Flavobacterium johnsoniae strain GSE09, a volatile-producing biocontrol agent isolated from cucumber (Cucumis sativus).</title>
        <authorList>
            <person name="Jeong J.-J."/>
            <person name="Oh J.Y."/>
            <person name="Jim Y.J."/>
            <person name="Sang M.K."/>
            <person name="Kim K.D."/>
        </authorList>
    </citation>
    <scope>NUCLEOTIDE SEQUENCE [LARGE SCALE GENOMIC DNA]</scope>
    <source>
        <strain evidence="1 2">GSE09</strain>
    </source>
</reference>
<evidence type="ECO:0008006" key="3">
    <source>
        <dbReference type="Google" id="ProtNLM"/>
    </source>
</evidence>
<evidence type="ECO:0000313" key="2">
    <source>
        <dbReference type="Proteomes" id="UP000093276"/>
    </source>
</evidence>
<proteinExistence type="predicted"/>
<protein>
    <recommendedName>
        <fullName evidence="3">DUF2946 domain-containing protein</fullName>
    </recommendedName>
</protein>
<dbReference type="Proteomes" id="UP000093276">
    <property type="component" value="Chromosome"/>
</dbReference>